<evidence type="ECO:0000313" key="1">
    <source>
        <dbReference type="EMBL" id="RDY67732.1"/>
    </source>
</evidence>
<comment type="caution">
    <text evidence="1">The sequence shown here is derived from an EMBL/GenBank/DDBJ whole genome shotgun (WGS) entry which is preliminary data.</text>
</comment>
<dbReference type="SUPFAM" id="SSF56059">
    <property type="entry name" value="Glutathione synthetase ATP-binding domain-like"/>
    <property type="match status" value="1"/>
</dbReference>
<evidence type="ECO:0000313" key="2">
    <source>
        <dbReference type="Proteomes" id="UP000256829"/>
    </source>
</evidence>
<keyword evidence="2" id="KW-1185">Reference proteome</keyword>
<dbReference type="Pfam" id="PF11379">
    <property type="entry name" value="DUF3182"/>
    <property type="match status" value="1"/>
</dbReference>
<name>A0A3D8VE97_9GAMM</name>
<protein>
    <submittedName>
        <fullName evidence="1">DUF3182 family protein</fullName>
    </submittedName>
</protein>
<accession>A0A3D8VE97</accession>
<proteinExistence type="predicted"/>
<dbReference type="Proteomes" id="UP000256829">
    <property type="component" value="Unassembled WGS sequence"/>
</dbReference>
<dbReference type="EMBL" id="QTJR01000004">
    <property type="protein sequence ID" value="RDY67732.1"/>
    <property type="molecule type" value="Genomic_DNA"/>
</dbReference>
<dbReference type="AlphaFoldDB" id="A0A3D8VE97"/>
<organism evidence="1 2">
    <name type="scientific">Lysobacter soli</name>
    <dbReference type="NCBI Taxonomy" id="453783"/>
    <lineage>
        <taxon>Bacteria</taxon>
        <taxon>Pseudomonadati</taxon>
        <taxon>Pseudomonadota</taxon>
        <taxon>Gammaproteobacteria</taxon>
        <taxon>Lysobacterales</taxon>
        <taxon>Lysobacteraceae</taxon>
        <taxon>Lysobacter</taxon>
    </lineage>
</organism>
<dbReference type="InterPro" id="IPR021519">
    <property type="entry name" value="DUF3182"/>
</dbReference>
<gene>
    <name evidence="1" type="ORF">DX912_07365</name>
</gene>
<reference evidence="1 2" key="1">
    <citation type="submission" date="2018-08" db="EMBL/GenBank/DDBJ databases">
        <title>Lysobacter soli KCTC 22011, whole genome shotgun sequence.</title>
        <authorList>
            <person name="Zhang X."/>
            <person name="Feng G."/>
            <person name="Zhu H."/>
        </authorList>
    </citation>
    <scope>NUCLEOTIDE SEQUENCE [LARGE SCALE GENOMIC DNA]</scope>
    <source>
        <strain evidence="1 2">KCTC 22011</strain>
    </source>
</reference>
<sequence length="389" mass="41583">MAAGGVWTQTAPDPGRAACADGAGCVVELLRRERRSEHEAATGRWIGERVATLLDFEYGGVHDASVRYDAPPFFLPDVTLLATDAHELGIAGPKQLLGGVVPHAFVATKTITHPLVDGARAKPEGWSDELGRALDDVTLPGFAAFSLEDVGRAARSLFEQGLPARIKRADGIGGLGQSVATERKSLDAALAHLDPQSLARVGAVVELNLKPVKTYSVGTVALGPHRIAYFGMQTLTRNRSGLSVYGGSSLACIRGDLNDLLATLDDEAERRVLRCAIRYDAEVSRAYPAFFASRRNYDVALGVDPSGMPRTGVLEQSWRVGGATPAEILALEAMHRDPLLSRVNVSTHEFHALVDPPPGAQVSFRGEDPHVGPMTKYAMLDAQDDAHGR</sequence>